<gene>
    <name evidence="2" type="ORF">GIW56_18760</name>
</gene>
<reference evidence="2 3" key="1">
    <citation type="submission" date="2019-11" db="EMBL/GenBank/DDBJ databases">
        <title>Epiphytic Pseudomonas syringae from cherry orchards.</title>
        <authorList>
            <person name="Hulin M.T."/>
        </authorList>
    </citation>
    <scope>NUCLEOTIDE SEQUENCE [LARGE SCALE GENOMIC DNA]</scope>
    <source>
        <strain evidence="2 3">PA-6-5B</strain>
    </source>
</reference>
<name>A0ABS9F973_9PSED</name>
<dbReference type="EMBL" id="WKED01000036">
    <property type="protein sequence ID" value="MCF5108884.1"/>
    <property type="molecule type" value="Genomic_DNA"/>
</dbReference>
<feature type="transmembrane region" description="Helical" evidence="1">
    <location>
        <begin position="33"/>
        <end position="55"/>
    </location>
</feature>
<feature type="transmembrane region" description="Helical" evidence="1">
    <location>
        <begin position="6"/>
        <end position="21"/>
    </location>
</feature>
<protein>
    <recommendedName>
        <fullName evidence="4">Superinfection immunity protein</fullName>
    </recommendedName>
</protein>
<keyword evidence="1" id="KW-1133">Transmembrane helix</keyword>
<dbReference type="Proteomes" id="UP000814003">
    <property type="component" value="Unassembled WGS sequence"/>
</dbReference>
<evidence type="ECO:0000256" key="1">
    <source>
        <dbReference type="SAM" id="Phobius"/>
    </source>
</evidence>
<sequence length="70" mass="8304">MNSWYFFGGFFVFILLVPYLQRWGNMLPRKLQAVIAVVFMVPCFLGMIWAIWFMYTGRADPSVLADYIKR</sequence>
<proteinExistence type="predicted"/>
<evidence type="ECO:0000313" key="2">
    <source>
        <dbReference type="EMBL" id="MCF5108884.1"/>
    </source>
</evidence>
<evidence type="ECO:0000313" key="3">
    <source>
        <dbReference type="Proteomes" id="UP000814003"/>
    </source>
</evidence>
<accession>A0ABS9F973</accession>
<dbReference type="RefSeq" id="WP_200660992.1">
    <property type="nucleotide sequence ID" value="NZ_WKED01000036.1"/>
</dbReference>
<keyword evidence="3" id="KW-1185">Reference proteome</keyword>
<organism evidence="2 3">
    <name type="scientific">Pseudomonas gessardii</name>
    <dbReference type="NCBI Taxonomy" id="78544"/>
    <lineage>
        <taxon>Bacteria</taxon>
        <taxon>Pseudomonadati</taxon>
        <taxon>Pseudomonadota</taxon>
        <taxon>Gammaproteobacteria</taxon>
        <taxon>Pseudomonadales</taxon>
        <taxon>Pseudomonadaceae</taxon>
        <taxon>Pseudomonas</taxon>
    </lineage>
</organism>
<keyword evidence="1" id="KW-0472">Membrane</keyword>
<evidence type="ECO:0008006" key="4">
    <source>
        <dbReference type="Google" id="ProtNLM"/>
    </source>
</evidence>
<comment type="caution">
    <text evidence="2">The sequence shown here is derived from an EMBL/GenBank/DDBJ whole genome shotgun (WGS) entry which is preliminary data.</text>
</comment>
<keyword evidence="1" id="KW-0812">Transmembrane</keyword>